<keyword evidence="1" id="KW-0472">Membrane</keyword>
<accession>A0A1I8F965</accession>
<feature type="transmembrane region" description="Helical" evidence="1">
    <location>
        <begin position="78"/>
        <end position="105"/>
    </location>
</feature>
<name>A0A1I8F965_9PLAT</name>
<evidence type="ECO:0000313" key="3">
    <source>
        <dbReference type="WBParaSite" id="maker-unitig_25268-snap-gene-0.0-mRNA-1"/>
    </source>
</evidence>
<dbReference type="PANTHER" id="PTHR15460:SF3">
    <property type="entry name" value="PEROXISOMAL MEMBRANE PROTEIN 4"/>
    <property type="match status" value="1"/>
</dbReference>
<proteinExistence type="predicted"/>
<feature type="transmembrane region" description="Helical" evidence="1">
    <location>
        <begin position="44"/>
        <end position="66"/>
    </location>
</feature>
<evidence type="ECO:0000256" key="1">
    <source>
        <dbReference type="SAM" id="Phobius"/>
    </source>
</evidence>
<dbReference type="GO" id="GO:0005778">
    <property type="term" value="C:peroxisomal membrane"/>
    <property type="evidence" value="ECO:0007669"/>
    <property type="project" value="TreeGrafter"/>
</dbReference>
<evidence type="ECO:0000313" key="2">
    <source>
        <dbReference type="Proteomes" id="UP000095280"/>
    </source>
</evidence>
<reference evidence="3" key="1">
    <citation type="submission" date="2016-11" db="UniProtKB">
        <authorList>
            <consortium name="WormBaseParasite"/>
        </authorList>
    </citation>
    <scope>IDENTIFICATION</scope>
</reference>
<dbReference type="InterPro" id="IPR019531">
    <property type="entry name" value="Pmp4"/>
</dbReference>
<keyword evidence="1" id="KW-1133">Transmembrane helix</keyword>
<dbReference type="Proteomes" id="UP000095280">
    <property type="component" value="Unplaced"/>
</dbReference>
<dbReference type="AlphaFoldDB" id="A0A1I8F965"/>
<keyword evidence="2" id="KW-1185">Reference proteome</keyword>
<protein>
    <submittedName>
        <fullName evidence="3">Peroxisomal membrane protein 4</fullName>
    </submittedName>
</protein>
<keyword evidence="1" id="KW-0812">Transmembrane</keyword>
<dbReference type="WBParaSite" id="maker-unitig_25268-snap-gene-0.0-mRNA-1">
    <property type="protein sequence ID" value="maker-unitig_25268-snap-gene-0.0-mRNA-1"/>
    <property type="gene ID" value="maker-unitig_25268-snap-gene-0.0"/>
</dbReference>
<sequence>PQYSFAAELIKGIRNGIVYGCKIRFPHAVVMTFLFKSGPLSDKLSNIVCSVGKAFLAAFLAGYLVFGQSNKVNEQINLYLLSRILYGTAKLLVSASVGLLIRLAILSNYLPPSSGAACSVYSRIRKATLSLQRPSC</sequence>
<dbReference type="PANTHER" id="PTHR15460">
    <property type="entry name" value="PEROXISOMAL MEMBRANE PROTEIN 4"/>
    <property type="match status" value="1"/>
</dbReference>
<organism evidence="2 3">
    <name type="scientific">Macrostomum lignano</name>
    <dbReference type="NCBI Taxonomy" id="282301"/>
    <lineage>
        <taxon>Eukaryota</taxon>
        <taxon>Metazoa</taxon>
        <taxon>Spiralia</taxon>
        <taxon>Lophotrochozoa</taxon>
        <taxon>Platyhelminthes</taxon>
        <taxon>Rhabditophora</taxon>
        <taxon>Macrostomorpha</taxon>
        <taxon>Macrostomida</taxon>
        <taxon>Macrostomidae</taxon>
        <taxon>Macrostomum</taxon>
    </lineage>
</organism>